<gene>
    <name evidence="1" type="ORF">E2C01_094694</name>
</gene>
<reference evidence="1 2" key="1">
    <citation type="submission" date="2019-05" db="EMBL/GenBank/DDBJ databases">
        <title>Another draft genome of Portunus trituberculatus and its Hox gene families provides insights of decapod evolution.</title>
        <authorList>
            <person name="Jeong J.-H."/>
            <person name="Song I."/>
            <person name="Kim S."/>
            <person name="Choi T."/>
            <person name="Kim D."/>
            <person name="Ryu S."/>
            <person name="Kim W."/>
        </authorList>
    </citation>
    <scope>NUCLEOTIDE SEQUENCE [LARGE SCALE GENOMIC DNA]</scope>
    <source>
        <tissue evidence="1">Muscle</tissue>
    </source>
</reference>
<accession>A0A5B7JWT9</accession>
<sequence length="93" mass="10372">MLLEKFLKLSLGDPFNTIPEASSSSSSPVFGRKTTIGSIEKSNENIENVSALTKFLKFLETLNDCRIPDLHNDTRVLGGNKRLFRSEPDTNTQ</sequence>
<proteinExistence type="predicted"/>
<dbReference type="AlphaFoldDB" id="A0A5B7JWT9"/>
<dbReference type="EMBL" id="VSRR010117715">
    <property type="protein sequence ID" value="MPC99289.1"/>
    <property type="molecule type" value="Genomic_DNA"/>
</dbReference>
<organism evidence="1 2">
    <name type="scientific">Portunus trituberculatus</name>
    <name type="common">Swimming crab</name>
    <name type="synonym">Neptunus trituberculatus</name>
    <dbReference type="NCBI Taxonomy" id="210409"/>
    <lineage>
        <taxon>Eukaryota</taxon>
        <taxon>Metazoa</taxon>
        <taxon>Ecdysozoa</taxon>
        <taxon>Arthropoda</taxon>
        <taxon>Crustacea</taxon>
        <taxon>Multicrustacea</taxon>
        <taxon>Malacostraca</taxon>
        <taxon>Eumalacostraca</taxon>
        <taxon>Eucarida</taxon>
        <taxon>Decapoda</taxon>
        <taxon>Pleocyemata</taxon>
        <taxon>Brachyura</taxon>
        <taxon>Eubrachyura</taxon>
        <taxon>Portunoidea</taxon>
        <taxon>Portunidae</taxon>
        <taxon>Portuninae</taxon>
        <taxon>Portunus</taxon>
    </lineage>
</organism>
<comment type="caution">
    <text evidence="1">The sequence shown here is derived from an EMBL/GenBank/DDBJ whole genome shotgun (WGS) entry which is preliminary data.</text>
</comment>
<protein>
    <submittedName>
        <fullName evidence="1">Uncharacterized protein</fullName>
    </submittedName>
</protein>
<evidence type="ECO:0000313" key="2">
    <source>
        <dbReference type="Proteomes" id="UP000324222"/>
    </source>
</evidence>
<evidence type="ECO:0000313" key="1">
    <source>
        <dbReference type="EMBL" id="MPC99289.1"/>
    </source>
</evidence>
<name>A0A5B7JWT9_PORTR</name>
<keyword evidence="2" id="KW-1185">Reference proteome</keyword>
<dbReference type="Proteomes" id="UP000324222">
    <property type="component" value="Unassembled WGS sequence"/>
</dbReference>